<dbReference type="RefSeq" id="WP_068657622.1">
    <property type="nucleotide sequence ID" value="NZ_CP017770.1"/>
</dbReference>
<reference evidence="2 3" key="1">
    <citation type="submission" date="2016-02" db="EMBL/GenBank/DDBJ databases">
        <title>Paenibacillus sp. LPB0068, isolated from Crassostrea gigas.</title>
        <authorList>
            <person name="Shin S.-K."/>
            <person name="Yi H."/>
        </authorList>
    </citation>
    <scope>NUCLEOTIDE SEQUENCE [LARGE SCALE GENOMIC DNA]</scope>
    <source>
        <strain evidence="2 3">LPB0068</strain>
    </source>
</reference>
<evidence type="ECO:0000256" key="1">
    <source>
        <dbReference type="SAM" id="Phobius"/>
    </source>
</evidence>
<dbReference type="STRING" id="1763538.LPB68_04120"/>
<name>A0A167DH87_9BACL</name>
<evidence type="ECO:0000313" key="3">
    <source>
        <dbReference type="Proteomes" id="UP000077134"/>
    </source>
</evidence>
<comment type="caution">
    <text evidence="2">The sequence shown here is derived from an EMBL/GenBank/DDBJ whole genome shotgun (WGS) entry which is preliminary data.</text>
</comment>
<keyword evidence="1" id="KW-0812">Transmembrane</keyword>
<dbReference type="Pfam" id="PF11085">
    <property type="entry name" value="YqhR"/>
    <property type="match status" value="1"/>
</dbReference>
<dbReference type="KEGG" id="pcx:LPB68_04120"/>
<keyword evidence="3" id="KW-1185">Reference proteome</keyword>
<evidence type="ECO:0000313" key="2">
    <source>
        <dbReference type="EMBL" id="OAB74368.1"/>
    </source>
</evidence>
<accession>A0A167DH87</accession>
<dbReference type="Proteomes" id="UP000077134">
    <property type="component" value="Unassembled WGS sequence"/>
</dbReference>
<feature type="transmembrane region" description="Helical" evidence="1">
    <location>
        <begin position="21"/>
        <end position="42"/>
    </location>
</feature>
<dbReference type="InterPro" id="IPR024563">
    <property type="entry name" value="YqhR"/>
</dbReference>
<feature type="transmembrane region" description="Helical" evidence="1">
    <location>
        <begin position="96"/>
        <end position="115"/>
    </location>
</feature>
<dbReference type="OrthoDB" id="2691442at2"/>
<feature type="transmembrane region" description="Helical" evidence="1">
    <location>
        <begin position="62"/>
        <end position="84"/>
    </location>
</feature>
<protein>
    <submittedName>
        <fullName evidence="2">Uncharacterized protein</fullName>
    </submittedName>
</protein>
<dbReference type="AlphaFoldDB" id="A0A167DH87"/>
<gene>
    <name evidence="2" type="ORF">PNBC_09840</name>
</gene>
<proteinExistence type="predicted"/>
<keyword evidence="1" id="KW-1133">Transmembrane helix</keyword>
<keyword evidence="1" id="KW-0472">Membrane</keyword>
<dbReference type="EMBL" id="LSFN01000014">
    <property type="protein sequence ID" value="OAB74368.1"/>
    <property type="molecule type" value="Genomic_DNA"/>
</dbReference>
<feature type="transmembrane region" description="Helical" evidence="1">
    <location>
        <begin position="121"/>
        <end position="148"/>
    </location>
</feature>
<organism evidence="2 3">
    <name type="scientific">Paenibacillus crassostreae</name>
    <dbReference type="NCBI Taxonomy" id="1763538"/>
    <lineage>
        <taxon>Bacteria</taxon>
        <taxon>Bacillati</taxon>
        <taxon>Bacillota</taxon>
        <taxon>Bacilli</taxon>
        <taxon>Bacillales</taxon>
        <taxon>Paenibacillaceae</taxon>
        <taxon>Paenibacillus</taxon>
    </lineage>
</organism>
<sequence length="164" mass="19045">MNQHQEKNNTYTSVIPFAIELGFFAGLFWGTIHWFFYVLKFTKIIPAYLVEPFFKHEFLNSGAGHLIGLLAFIVFSILVSMLYVSLFRKMNGPWPGVIYGIIWWLLVFMLFGPLFNMVKPLSALTATTIISEFCLYLLWGLFIGYTIAMEFTDERMREPNEVES</sequence>